<protein>
    <submittedName>
        <fullName evidence="1">Uncharacterized protein</fullName>
    </submittedName>
</protein>
<comment type="caution">
    <text evidence="1">The sequence shown here is derived from an EMBL/GenBank/DDBJ whole genome shotgun (WGS) entry which is preliminary data.</text>
</comment>
<proteinExistence type="predicted"/>
<organism evidence="1 2">
    <name type="scientific">Adineta steineri</name>
    <dbReference type="NCBI Taxonomy" id="433720"/>
    <lineage>
        <taxon>Eukaryota</taxon>
        <taxon>Metazoa</taxon>
        <taxon>Spiralia</taxon>
        <taxon>Gnathifera</taxon>
        <taxon>Rotifera</taxon>
        <taxon>Eurotatoria</taxon>
        <taxon>Bdelloidea</taxon>
        <taxon>Adinetida</taxon>
        <taxon>Adinetidae</taxon>
        <taxon>Adineta</taxon>
    </lineage>
</organism>
<evidence type="ECO:0000313" key="1">
    <source>
        <dbReference type="EMBL" id="CAF4365434.1"/>
    </source>
</evidence>
<accession>A0A820M1E9</accession>
<sequence>MNTETTFDETLHQLKHDSSTLNKHIVNLLETQINGNFKNEIIYYMKIEALFPIISILFNDQTKVEIFVQIELNNEQLIERKVVNDLHLPESIHGVHDIERLLVRVRSLPIFQHLLTYIRTWAQHIGLYGQ</sequence>
<dbReference type="AlphaFoldDB" id="A0A820M1E9"/>
<gene>
    <name evidence="1" type="ORF">KXQ929_LOCUS49058</name>
</gene>
<feature type="non-terminal residue" evidence="1">
    <location>
        <position position="1"/>
    </location>
</feature>
<name>A0A820M1E9_9BILA</name>
<evidence type="ECO:0000313" key="2">
    <source>
        <dbReference type="Proteomes" id="UP000663868"/>
    </source>
</evidence>
<dbReference type="Proteomes" id="UP000663868">
    <property type="component" value="Unassembled WGS sequence"/>
</dbReference>
<reference evidence="1" key="1">
    <citation type="submission" date="2021-02" db="EMBL/GenBank/DDBJ databases">
        <authorList>
            <person name="Nowell W R."/>
        </authorList>
    </citation>
    <scope>NUCLEOTIDE SEQUENCE</scope>
</reference>
<dbReference type="EMBL" id="CAJOBB010020182">
    <property type="protein sequence ID" value="CAF4365434.1"/>
    <property type="molecule type" value="Genomic_DNA"/>
</dbReference>